<dbReference type="Pfam" id="PF00005">
    <property type="entry name" value="ABC_tran"/>
    <property type="match status" value="1"/>
</dbReference>
<keyword evidence="5 7" id="KW-1133">Transmembrane helix</keyword>
<dbReference type="PANTHER" id="PTHR24221">
    <property type="entry name" value="ATP-BINDING CASSETTE SUB-FAMILY B"/>
    <property type="match status" value="1"/>
</dbReference>
<reference evidence="9" key="2">
    <citation type="submission" date="2021-04" db="EMBL/GenBank/DDBJ databases">
        <authorList>
            <person name="Gilroy R."/>
        </authorList>
    </citation>
    <scope>NUCLEOTIDE SEQUENCE</scope>
    <source>
        <strain evidence="9">USAMLcec2-132</strain>
    </source>
</reference>
<comment type="caution">
    <text evidence="9">The sequence shown here is derived from an EMBL/GenBank/DDBJ whole genome shotgun (WGS) entry which is preliminary data.</text>
</comment>
<feature type="domain" description="ABC transporter" evidence="8">
    <location>
        <begin position="411"/>
        <end position="648"/>
    </location>
</feature>
<gene>
    <name evidence="9" type="ORF">H9761_08900</name>
</gene>
<evidence type="ECO:0000256" key="2">
    <source>
        <dbReference type="ARBA" id="ARBA00022692"/>
    </source>
</evidence>
<dbReference type="GO" id="GO:0034040">
    <property type="term" value="F:ATPase-coupled lipid transmembrane transporter activity"/>
    <property type="evidence" value="ECO:0007669"/>
    <property type="project" value="TreeGrafter"/>
</dbReference>
<dbReference type="InterPro" id="IPR039421">
    <property type="entry name" value="Type_1_exporter"/>
</dbReference>
<dbReference type="SUPFAM" id="SSF90123">
    <property type="entry name" value="ABC transporter transmembrane region"/>
    <property type="match status" value="1"/>
</dbReference>
<sequence>MDKRRNLSEKKKRKPARGIFETVRRAAARQAARQAAAHRTGFRLLRMAHETDSTVLPMNLLMICVNLAEIYTGLFLTSALIDSLLASDFRKAGLYTLLLAASALALGSIGEVLYKKVRTVQNRLWQTVYLWIAEKALSLDYETMEDPEAMKKLMTAERTCDMYGSVGIVVNNYGELLRAVLNIAVSVGLSVQLVLMRPGTAALASFTGHGDGLQSAAALLSAPGISFALFGAALAGMALLAAKTAAKYAGKQERFFREHAGTEEKLTYLNQNIFFNYRAGKVIRIFGMQDMLLKNGERELAGMMDFYGRMIDVKRGEAAENLTVSGLFTVLSYLLVVIKTVSGAITIGAFTRYVGALNQFGSACASLIEYNAAIRRNAAYMQQFLDFLDVKEKHPHGTIPVEKRTDGEYELAFENVSFRYPGSEGYVLKNVSCRLDMKRKMAVVGRNGAGKTTFIKLLCGLYEPTEGRITLNGVDIRKYRPEEYRELFGVVFQDFRLFSFPVWENVAAGYERDDGRLWRTLRQAGALELVQAMPDGPDTLLYKNTGDGVEISGGEAQKLAIARALYKDAALVILDEPTAALDPIAEAEVYARFDEMTEGKTSIYISHRMSSCRFCDDIVVFDGGRIAERGSHERLLAAGGLYARLWNAQARYYA</sequence>
<comment type="subcellular location">
    <subcellularLocation>
        <location evidence="1">Cell membrane</location>
        <topology evidence="1">Multi-pass membrane protein</topology>
    </subcellularLocation>
</comment>
<proteinExistence type="predicted"/>
<dbReference type="PROSITE" id="PS50893">
    <property type="entry name" value="ABC_TRANSPORTER_2"/>
    <property type="match status" value="1"/>
</dbReference>
<evidence type="ECO:0000256" key="7">
    <source>
        <dbReference type="SAM" id="Phobius"/>
    </source>
</evidence>
<dbReference type="InterPro" id="IPR027417">
    <property type="entry name" value="P-loop_NTPase"/>
</dbReference>
<accession>A0A9D2NER4</accession>
<dbReference type="PANTHER" id="PTHR24221:SF646">
    <property type="entry name" value="HAEMOLYSIN SECRETION ATP-BINDING PROTEIN"/>
    <property type="match status" value="1"/>
</dbReference>
<evidence type="ECO:0000313" key="9">
    <source>
        <dbReference type="EMBL" id="HJC23808.1"/>
    </source>
</evidence>
<keyword evidence="6 7" id="KW-0472">Membrane</keyword>
<dbReference type="SMART" id="SM00382">
    <property type="entry name" value="AAA"/>
    <property type="match status" value="1"/>
</dbReference>
<feature type="transmembrane region" description="Helical" evidence="7">
    <location>
        <begin position="176"/>
        <end position="196"/>
    </location>
</feature>
<protein>
    <submittedName>
        <fullName evidence="9">ABC transporter ATP-binding protein/permease</fullName>
    </submittedName>
</protein>
<dbReference type="AlphaFoldDB" id="A0A9D2NER4"/>
<evidence type="ECO:0000256" key="4">
    <source>
        <dbReference type="ARBA" id="ARBA00022840"/>
    </source>
</evidence>
<organism evidence="9 10">
    <name type="scientific">Candidatus Eisenbergiella merdavium</name>
    <dbReference type="NCBI Taxonomy" id="2838551"/>
    <lineage>
        <taxon>Bacteria</taxon>
        <taxon>Bacillati</taxon>
        <taxon>Bacillota</taxon>
        <taxon>Clostridia</taxon>
        <taxon>Lachnospirales</taxon>
        <taxon>Lachnospiraceae</taxon>
        <taxon>Eisenbergiella</taxon>
    </lineage>
</organism>
<dbReference type="InterPro" id="IPR036640">
    <property type="entry name" value="ABC1_TM_sf"/>
</dbReference>
<reference evidence="9" key="1">
    <citation type="journal article" date="2021" name="PeerJ">
        <title>Extensive microbial diversity within the chicken gut microbiome revealed by metagenomics and culture.</title>
        <authorList>
            <person name="Gilroy R."/>
            <person name="Ravi A."/>
            <person name="Getino M."/>
            <person name="Pursley I."/>
            <person name="Horton D.L."/>
            <person name="Alikhan N.F."/>
            <person name="Baker D."/>
            <person name="Gharbi K."/>
            <person name="Hall N."/>
            <person name="Watson M."/>
            <person name="Adriaenssens E.M."/>
            <person name="Foster-Nyarko E."/>
            <person name="Jarju S."/>
            <person name="Secka A."/>
            <person name="Antonio M."/>
            <person name="Oren A."/>
            <person name="Chaudhuri R.R."/>
            <person name="La Ragione R."/>
            <person name="Hildebrand F."/>
            <person name="Pallen M.J."/>
        </authorList>
    </citation>
    <scope>NUCLEOTIDE SEQUENCE</scope>
    <source>
        <strain evidence="9">USAMLcec2-132</strain>
    </source>
</reference>
<dbReference type="InterPro" id="IPR003593">
    <property type="entry name" value="AAA+_ATPase"/>
</dbReference>
<dbReference type="InterPro" id="IPR017871">
    <property type="entry name" value="ABC_transporter-like_CS"/>
</dbReference>
<keyword evidence="4 9" id="KW-0067">ATP-binding</keyword>
<dbReference type="EMBL" id="DWWS01000031">
    <property type="protein sequence ID" value="HJC23808.1"/>
    <property type="molecule type" value="Genomic_DNA"/>
</dbReference>
<dbReference type="Gene3D" id="1.20.1560.10">
    <property type="entry name" value="ABC transporter type 1, transmembrane domain"/>
    <property type="match status" value="1"/>
</dbReference>
<name>A0A9D2NER4_9FIRM</name>
<feature type="transmembrane region" description="Helical" evidence="7">
    <location>
        <begin position="93"/>
        <end position="114"/>
    </location>
</feature>
<dbReference type="GO" id="GO:0016887">
    <property type="term" value="F:ATP hydrolysis activity"/>
    <property type="evidence" value="ECO:0007669"/>
    <property type="project" value="InterPro"/>
</dbReference>
<feature type="transmembrane region" description="Helical" evidence="7">
    <location>
        <begin position="216"/>
        <end position="242"/>
    </location>
</feature>
<dbReference type="Gene3D" id="3.40.50.300">
    <property type="entry name" value="P-loop containing nucleotide triphosphate hydrolases"/>
    <property type="match status" value="1"/>
</dbReference>
<dbReference type="GO" id="GO:0005524">
    <property type="term" value="F:ATP binding"/>
    <property type="evidence" value="ECO:0007669"/>
    <property type="project" value="UniProtKB-KW"/>
</dbReference>
<evidence type="ECO:0000256" key="6">
    <source>
        <dbReference type="ARBA" id="ARBA00023136"/>
    </source>
</evidence>
<dbReference type="Proteomes" id="UP000823891">
    <property type="component" value="Unassembled WGS sequence"/>
</dbReference>
<keyword evidence="3" id="KW-0547">Nucleotide-binding</keyword>
<dbReference type="PROSITE" id="PS00211">
    <property type="entry name" value="ABC_TRANSPORTER_1"/>
    <property type="match status" value="1"/>
</dbReference>
<evidence type="ECO:0000313" key="10">
    <source>
        <dbReference type="Proteomes" id="UP000823891"/>
    </source>
</evidence>
<feature type="transmembrane region" description="Helical" evidence="7">
    <location>
        <begin position="60"/>
        <end position="81"/>
    </location>
</feature>
<dbReference type="GO" id="GO:0005886">
    <property type="term" value="C:plasma membrane"/>
    <property type="evidence" value="ECO:0007669"/>
    <property type="project" value="UniProtKB-SubCell"/>
</dbReference>
<evidence type="ECO:0000256" key="5">
    <source>
        <dbReference type="ARBA" id="ARBA00022989"/>
    </source>
</evidence>
<evidence type="ECO:0000256" key="3">
    <source>
        <dbReference type="ARBA" id="ARBA00022741"/>
    </source>
</evidence>
<dbReference type="SUPFAM" id="SSF52540">
    <property type="entry name" value="P-loop containing nucleoside triphosphate hydrolases"/>
    <property type="match status" value="1"/>
</dbReference>
<evidence type="ECO:0000256" key="1">
    <source>
        <dbReference type="ARBA" id="ARBA00004651"/>
    </source>
</evidence>
<evidence type="ECO:0000259" key="8">
    <source>
        <dbReference type="PROSITE" id="PS50893"/>
    </source>
</evidence>
<keyword evidence="2 7" id="KW-0812">Transmembrane</keyword>
<dbReference type="InterPro" id="IPR003439">
    <property type="entry name" value="ABC_transporter-like_ATP-bd"/>
</dbReference>